<keyword evidence="4" id="KW-1185">Reference proteome</keyword>
<evidence type="ECO:0000313" key="2">
    <source>
        <dbReference type="EMBL" id="EFM08366.1"/>
    </source>
</evidence>
<evidence type="ECO:0000256" key="1">
    <source>
        <dbReference type="SAM" id="MobiDB-lite"/>
    </source>
</evidence>
<protein>
    <submittedName>
        <fullName evidence="3">Uncharacterized protein</fullName>
    </submittedName>
</protein>
<reference evidence="3 4" key="1">
    <citation type="submission" date="2010-07" db="EMBL/GenBank/DDBJ databases">
        <title>The draft genome of Paenibacillus curdlanolyticus YK9.</title>
        <authorList>
            <consortium name="US DOE Joint Genome Institute (JGI-PGF)"/>
            <person name="Lucas S."/>
            <person name="Copeland A."/>
            <person name="Lapidus A."/>
            <person name="Cheng J.-F."/>
            <person name="Bruce D."/>
            <person name="Goodwin L."/>
            <person name="Pitluck S."/>
            <person name="Land M.L."/>
            <person name="Hauser L."/>
            <person name="Chang Y.-J."/>
            <person name="Jeffries C."/>
            <person name="Anderson I.J."/>
            <person name="Johnson E."/>
            <person name="Loganathan U."/>
            <person name="Mulhopadhyay B."/>
            <person name="Kyrpides N."/>
            <person name="Woyke T.J."/>
        </authorList>
    </citation>
    <scope>NUCLEOTIDE SEQUENCE [LARGE SCALE GENOMIC DNA]</scope>
    <source>
        <strain evidence="3 4">YK9</strain>
    </source>
</reference>
<evidence type="ECO:0000313" key="3">
    <source>
        <dbReference type="EMBL" id="EFM10383.1"/>
    </source>
</evidence>
<dbReference type="Proteomes" id="UP000005387">
    <property type="component" value="Unassembled WGS sequence"/>
</dbReference>
<feature type="region of interest" description="Disordered" evidence="1">
    <location>
        <begin position="51"/>
        <end position="71"/>
    </location>
</feature>
<accession>E0IB92</accession>
<dbReference type="RefSeq" id="WP_006038809.1">
    <property type="nucleotide sequence ID" value="NZ_AEDD01000007.1"/>
</dbReference>
<dbReference type="AlphaFoldDB" id="E0IB92"/>
<gene>
    <name evidence="3" type="ORF">PaecuDRAFT_2819</name>
    <name evidence="2" type="ORF">PaecuDRAFT_4830</name>
</gene>
<name>E0IB92_9BACL</name>
<evidence type="ECO:0000313" key="4">
    <source>
        <dbReference type="Proteomes" id="UP000005387"/>
    </source>
</evidence>
<dbReference type="EMBL" id="AEDD01000026">
    <property type="protein sequence ID" value="EFM08366.1"/>
    <property type="molecule type" value="Genomic_DNA"/>
</dbReference>
<dbReference type="EMBL" id="AEDD01000007">
    <property type="protein sequence ID" value="EFM10383.1"/>
    <property type="molecule type" value="Genomic_DNA"/>
</dbReference>
<dbReference type="STRING" id="717606.PaecuDRAFT_2819"/>
<organism evidence="3 4">
    <name type="scientific">Paenibacillus curdlanolyticus YK9</name>
    <dbReference type="NCBI Taxonomy" id="717606"/>
    <lineage>
        <taxon>Bacteria</taxon>
        <taxon>Bacillati</taxon>
        <taxon>Bacillota</taxon>
        <taxon>Bacilli</taxon>
        <taxon>Bacillales</taxon>
        <taxon>Paenibacillaceae</taxon>
        <taxon>Paenibacillus</taxon>
    </lineage>
</organism>
<proteinExistence type="predicted"/>
<sequence>MSYDEGMTGVMVRRLGDAVGMLLLGDHCAGRMFLPIAVVPGFIGLCKTVKRSESGDKGKNLPYRSKRGPDE</sequence>